<accession>A0A6G6J796</accession>
<evidence type="ECO:0000313" key="1">
    <source>
        <dbReference type="EMBL" id="QIE91255.1"/>
    </source>
</evidence>
<sequence length="395" mass="44622">MDVMDSHNDLLTGLDCNSQSLSRTETGVTARINKIRNRGSGRKEPVSLVPSSLPLFSAYQITLDDSDLGNLVNIYDALPRFAWSGKTVHSIKEMKMVKEGTINGEPFRVEIHAVAMSKRLKVKGKLSQEPEHVGVFPGAREEFVEEALRKFSTQGSPKFNEDECSVQFTLYELQKELQSQKHTYTYAELREALAILSASWILIQTRTSDGEEIDISSNYLPFLAVRSRNKRSAAYKEPGPGEDPESAVLCKAVLHPLISQSIAKGDFRLYQYATSMSLTNGLARALFRMLSFKWRNASPNHPFSFSLVEFLSGTARGLSKRMPEDFRAMNIALEQLVKEKAIQRYEHTKVRLPKGKGAADYKYRVWPTNEFVTTIVKGHQAEARREVQRLAQRAR</sequence>
<proteinExistence type="predicted"/>
<gene>
    <name evidence="1" type="ORF">G5B91_33395</name>
</gene>
<keyword evidence="1" id="KW-0614">Plasmid</keyword>
<dbReference type="EMBL" id="CP049142">
    <property type="protein sequence ID" value="QIE91255.1"/>
    <property type="molecule type" value="Genomic_DNA"/>
</dbReference>
<dbReference type="KEGG" id="pnt:G5B91_33395"/>
<evidence type="ECO:0000313" key="2">
    <source>
        <dbReference type="Proteomes" id="UP000501063"/>
    </source>
</evidence>
<protein>
    <submittedName>
        <fullName evidence="1">Replication protein</fullName>
    </submittedName>
</protein>
<geneLocation type="plasmid" evidence="2">
    <name>ppnihbp1_1</name>
</geneLocation>
<reference evidence="1 2" key="1">
    <citation type="submission" date="2020-02" db="EMBL/GenBank/DDBJ databases">
        <title>Integrative conjugative elements (ICEs) and plasmids drive adaptation of Pseudomonas nitroreducens strain HBP1 to wastewater environment.</title>
        <authorList>
            <person name="Sentchilo V."/>
            <person name="Carraro N."/>
            <person name="Bertelli C."/>
            <person name="van der Meer J.R."/>
        </authorList>
    </citation>
    <scope>NUCLEOTIDE SEQUENCE [LARGE SCALE GENOMIC DNA]</scope>
    <source>
        <strain evidence="1 2">HBP1</strain>
        <plasmid evidence="2">ppnihbp1_1</plasmid>
    </source>
</reference>
<dbReference type="AlphaFoldDB" id="A0A6G6J796"/>
<name>A0A6G6J796_PSENT</name>
<dbReference type="Proteomes" id="UP000501063">
    <property type="component" value="Plasmid pPniHBP1_1"/>
</dbReference>
<organism evidence="1 2">
    <name type="scientific">Pseudomonas nitroreducens</name>
    <dbReference type="NCBI Taxonomy" id="46680"/>
    <lineage>
        <taxon>Bacteria</taxon>
        <taxon>Pseudomonadati</taxon>
        <taxon>Pseudomonadota</taxon>
        <taxon>Gammaproteobacteria</taxon>
        <taxon>Pseudomonadales</taxon>
        <taxon>Pseudomonadaceae</taxon>
        <taxon>Pseudomonas</taxon>
    </lineage>
</organism>